<dbReference type="SUPFAM" id="SSF52540">
    <property type="entry name" value="P-loop containing nucleoside triphosphate hydrolases"/>
    <property type="match status" value="1"/>
</dbReference>
<dbReference type="RefSeq" id="WP_014847792.1">
    <property type="nucleotide sequence ID" value="NZ_CAJZDL010000067.1"/>
</dbReference>
<keyword evidence="1" id="KW-0227">DNA damage</keyword>
<evidence type="ECO:0000256" key="1">
    <source>
        <dbReference type="ARBA" id="ARBA00023236"/>
    </source>
</evidence>
<dbReference type="GO" id="GO:0006302">
    <property type="term" value="P:double-strand break repair"/>
    <property type="evidence" value="ECO:0007669"/>
    <property type="project" value="TreeGrafter"/>
</dbReference>
<dbReference type="GO" id="GO:0016887">
    <property type="term" value="F:ATP hydrolysis activity"/>
    <property type="evidence" value="ECO:0007669"/>
    <property type="project" value="InterPro"/>
</dbReference>
<proteinExistence type="predicted"/>
<evidence type="ECO:0000259" key="2">
    <source>
        <dbReference type="Pfam" id="PF13304"/>
    </source>
</evidence>
<dbReference type="Gene3D" id="3.40.50.300">
    <property type="entry name" value="P-loop containing nucleotide triphosphate hydrolases"/>
    <property type="match status" value="1"/>
</dbReference>
<sequence length="90" mass="9851">MLTRLQVDGFKNLLGLDVHFGPYTCIAGPNAVGKSNVFDAIEFLSLPAAMPTRVRRDGRIATTVQLRPLPETWQAAQGHAPSSRPFCRTT</sequence>
<keyword evidence="1" id="KW-0742">SOS response</keyword>
<dbReference type="PANTHER" id="PTHR32182">
    <property type="entry name" value="DNA REPLICATION AND REPAIR PROTEIN RECF"/>
    <property type="match status" value="1"/>
</dbReference>
<dbReference type="InterPro" id="IPR027417">
    <property type="entry name" value="P-loop_NTPase"/>
</dbReference>
<accession>A0AB37I5H0</accession>
<evidence type="ECO:0000313" key="4">
    <source>
        <dbReference type="Proteomes" id="UP000677180"/>
    </source>
</evidence>
<dbReference type="GO" id="GO:0005524">
    <property type="term" value="F:ATP binding"/>
    <property type="evidence" value="ECO:0007669"/>
    <property type="project" value="InterPro"/>
</dbReference>
<dbReference type="AlphaFoldDB" id="A0AB37I5H0"/>
<organism evidence="3 4">
    <name type="scientific">Arachnia propionica</name>
    <dbReference type="NCBI Taxonomy" id="1750"/>
    <lineage>
        <taxon>Bacteria</taxon>
        <taxon>Bacillati</taxon>
        <taxon>Actinomycetota</taxon>
        <taxon>Actinomycetes</taxon>
        <taxon>Propionibacteriales</taxon>
        <taxon>Propionibacteriaceae</taxon>
        <taxon>Arachnia</taxon>
    </lineage>
</organism>
<dbReference type="EMBL" id="CP072385">
    <property type="protein sequence ID" value="QUC11434.1"/>
    <property type="molecule type" value="Genomic_DNA"/>
</dbReference>
<dbReference type="GO" id="GO:0009432">
    <property type="term" value="P:SOS response"/>
    <property type="evidence" value="ECO:0007669"/>
    <property type="project" value="UniProtKB-KW"/>
</dbReference>
<feature type="domain" description="ATPase AAA-type core" evidence="2">
    <location>
        <begin position="24"/>
        <end position="68"/>
    </location>
</feature>
<dbReference type="Proteomes" id="UP000677180">
    <property type="component" value="Chromosome"/>
</dbReference>
<dbReference type="Pfam" id="PF13304">
    <property type="entry name" value="AAA_21"/>
    <property type="match status" value="1"/>
</dbReference>
<name>A0AB37I5H0_9ACTN</name>
<dbReference type="GO" id="GO:0000731">
    <property type="term" value="P:DNA synthesis involved in DNA repair"/>
    <property type="evidence" value="ECO:0007669"/>
    <property type="project" value="TreeGrafter"/>
</dbReference>
<gene>
    <name evidence="3" type="ORF">J5A53_01655</name>
</gene>
<protein>
    <submittedName>
        <fullName evidence="3">AAA family ATPase</fullName>
    </submittedName>
</protein>
<dbReference type="InterPro" id="IPR003959">
    <property type="entry name" value="ATPase_AAA_core"/>
</dbReference>
<dbReference type="PANTHER" id="PTHR32182:SF22">
    <property type="entry name" value="ATP-DEPENDENT ENDONUCLEASE, OLD FAMILY-RELATED"/>
    <property type="match status" value="1"/>
</dbReference>
<evidence type="ECO:0000313" key="3">
    <source>
        <dbReference type="EMBL" id="QUC11434.1"/>
    </source>
</evidence>
<reference evidence="3" key="1">
    <citation type="submission" date="2021-03" db="EMBL/GenBank/DDBJ databases">
        <title>Human Oral Microbial Genomes.</title>
        <authorList>
            <person name="Johnston C.D."/>
            <person name="Chen T."/>
            <person name="Dewhirst F.E."/>
        </authorList>
    </citation>
    <scope>NUCLEOTIDE SEQUENCE</scope>
    <source>
        <strain evidence="3">F0714</strain>
    </source>
</reference>